<dbReference type="EMBL" id="GECZ01002009">
    <property type="protein sequence ID" value="JAS67760.1"/>
    <property type="molecule type" value="Transcribed_RNA"/>
</dbReference>
<proteinExistence type="predicted"/>
<sequence>LASIGKSFGVRSLYIQLLLKVFEYGRKNIESHQIATNDKAAKDGKNGLTIPRISSQNVIEREPYSFATDNSTDSDYRSGDFSDVPTHSVTDSVKKQMDFHLSDV</sequence>
<gene>
    <name evidence="1" type="ORF">g.947</name>
</gene>
<organism evidence="1">
    <name type="scientific">Cuerna arida</name>
    <dbReference type="NCBI Taxonomy" id="1464854"/>
    <lineage>
        <taxon>Eukaryota</taxon>
        <taxon>Metazoa</taxon>
        <taxon>Ecdysozoa</taxon>
        <taxon>Arthropoda</taxon>
        <taxon>Hexapoda</taxon>
        <taxon>Insecta</taxon>
        <taxon>Pterygota</taxon>
        <taxon>Neoptera</taxon>
        <taxon>Paraneoptera</taxon>
        <taxon>Hemiptera</taxon>
        <taxon>Auchenorrhyncha</taxon>
        <taxon>Membracoidea</taxon>
        <taxon>Cicadellidae</taxon>
        <taxon>Cicadellinae</taxon>
        <taxon>Proconiini</taxon>
        <taxon>Cuerna</taxon>
    </lineage>
</organism>
<protein>
    <submittedName>
        <fullName evidence="1">Uncharacterized protein</fullName>
    </submittedName>
</protein>
<evidence type="ECO:0000313" key="1">
    <source>
        <dbReference type="EMBL" id="JAS67760.1"/>
    </source>
</evidence>
<reference evidence="1" key="1">
    <citation type="submission" date="2015-11" db="EMBL/GenBank/DDBJ databases">
        <title>De novo transcriptome assembly of four potential Pierce s Disease insect vectors from Arizona vineyards.</title>
        <authorList>
            <person name="Tassone E.E."/>
        </authorList>
    </citation>
    <scope>NUCLEOTIDE SEQUENCE</scope>
</reference>
<name>A0A1B6GZB0_9HEMI</name>
<feature type="non-terminal residue" evidence="1">
    <location>
        <position position="104"/>
    </location>
</feature>
<dbReference type="AlphaFoldDB" id="A0A1B6GZB0"/>
<accession>A0A1B6GZB0</accession>
<feature type="non-terminal residue" evidence="1">
    <location>
        <position position="1"/>
    </location>
</feature>